<sequence length="1277" mass="137094">MASEEAPAGKKSGKAQGKKNNDIALIHDVKAFASQLGLVSGGGGDEAFSDFAPSRAKLKIAPGSKPNKRQRLNDDAPRKGQGSSKVSAIAAQGRKPPAAASKENDGPKAAERQAFKKKDREAEGTHHAKSKQPSSRPANAHGGVSDGQAAVGDSKSREWNFGVGPRPGEAKGFRSLLGKSDSNIWHRAATALSKTIFSTAAAAAVKDVDPDLFERRRAAAEALMDAEAAAFEKELQYHNPGDSKWLQQVRRAGTSTDRLAAATLLVQESVVSNMKALDQLVSLATKKSGGKELVRQAFEALQELFTNALLPDRKLKFLEQQPLQDLPPGRDGEKLLLLWWTEDCVKRRYAEFVTALEEHSKDSLEFLKEKSMRVMADLLAAKPECEARLLAALVNKLGDPSRQVASKAVYLLMQLLSTHPVMKPVVVREVERFVFRPGLADKARYYAVIFLTQIPLSRQASEGGDALAKKLISVYFTLFKMVVEGTIGAAAQLRKQQELKYAEEKKKFWMEHRNAPQGGRGGGGRGQGRGGRGGGGKAAKPARPPPSPKLAVSEEVDARLLSGLITGVRRAFPFVQPDDVEPLVEESAAQLFRLVHTAPFTLSVQALMLMYQLMSARAAINDRYYRALYAALDREGPTTSSRAPMFLALLFKAMQGDVSVKRVAAFAKRLLQLAAAAQPNWACGALLLISQVLAVQPALWASITHPEDVIGSGVEEFKDADGLDDLTSDDDVDIDRFCDNDDSKKEPEAEDDGAKKTLKKKNKTAEKGTGEKKGNDGGVVGKAQKKTSKVTVGSRSGENAMDEEDDGAELAELKLDLNGNRRQTHALASTSGRGSGSGPVVAAEDLLVAKVAAAQARAASQATVWPQPSYYQPDKREPLYANADRSCWWELTALAAHAHPSVAAMARSLLAGAPVIFDGDPLRDLSLVAFLDKFVNKKPKPIDRSRSVMQPTAVPLRGALLDGTADAVARGTAKQPPLVSMAQLSSEAFSALEEARVESADLFFHRFLNLKGVKDKQAARSEAKKRKGARDDKGGDEESLSEADEDEVDRYLEKQEGMVGDTRSLPNSEYDYDHLVDAMAEDGLDDQDRVEEEDVDVDVAGEDVNVLDLPSPSDGDEAEEESDKKAAAKRRKRSREALEAAGITEADLEALSSDDDDDGDDEVEMDDGDNGDDDEEGAPLSEGEDGEEEEEDDELIRLMAGGSSDDVDADMDDLGDDDDDEAPKLVPLGKGGKERAAGKAEGGDGKGRSRKGDVAEKGGRKGKSGSGGGGGGLFASA</sequence>
<dbReference type="EMBL" id="BSDZ01000011">
    <property type="protein sequence ID" value="GLI62277.1"/>
    <property type="molecule type" value="Genomic_DNA"/>
</dbReference>
<feature type="region of interest" description="Disordered" evidence="2">
    <location>
        <begin position="58"/>
        <end position="166"/>
    </location>
</feature>
<feature type="compositionally biased region" description="Acidic residues" evidence="2">
    <location>
        <begin position="1146"/>
        <end position="1194"/>
    </location>
</feature>
<name>A0ABQ5RXG7_9CHLO</name>
<comment type="similarity">
    <text evidence="1">Belongs to the CBF/MAK21 family.</text>
</comment>
<feature type="compositionally biased region" description="Basic and acidic residues" evidence="2">
    <location>
        <begin position="1231"/>
        <end position="1259"/>
    </location>
</feature>
<evidence type="ECO:0000313" key="4">
    <source>
        <dbReference type="EMBL" id="GLI62277.1"/>
    </source>
</evidence>
<reference evidence="4 5" key="1">
    <citation type="journal article" date="2023" name="IScience">
        <title>Expanded male sex-determining region conserved during the evolution of homothallism in the green alga Volvox.</title>
        <authorList>
            <person name="Yamamoto K."/>
            <person name="Matsuzaki R."/>
            <person name="Mahakham W."/>
            <person name="Heman W."/>
            <person name="Sekimoto H."/>
            <person name="Kawachi M."/>
            <person name="Minakuchi Y."/>
            <person name="Toyoda A."/>
            <person name="Nozaki H."/>
        </authorList>
    </citation>
    <scope>NUCLEOTIDE SEQUENCE [LARGE SCALE GENOMIC DNA]</scope>
    <source>
        <strain evidence="4 5">NIES-4468</strain>
    </source>
</reference>
<dbReference type="PANTHER" id="PTHR12048:SF0">
    <property type="entry name" value="CCAAT_ENHANCER-BINDING PROTEIN ZETA"/>
    <property type="match status" value="1"/>
</dbReference>
<feature type="region of interest" description="Disordered" evidence="2">
    <location>
        <begin position="513"/>
        <end position="551"/>
    </location>
</feature>
<feature type="region of interest" description="Disordered" evidence="2">
    <location>
        <begin position="1018"/>
        <end position="1069"/>
    </location>
</feature>
<feature type="compositionally biased region" description="Gly residues" evidence="2">
    <location>
        <begin position="518"/>
        <end position="537"/>
    </location>
</feature>
<keyword evidence="5" id="KW-1185">Reference proteome</keyword>
<dbReference type="InterPro" id="IPR040155">
    <property type="entry name" value="CEBPZ/Mak21-like"/>
</dbReference>
<feature type="compositionally biased region" description="Gly residues" evidence="2">
    <location>
        <begin position="1264"/>
        <end position="1277"/>
    </location>
</feature>
<feature type="compositionally biased region" description="Basic and acidic residues" evidence="2">
    <location>
        <begin position="763"/>
        <end position="775"/>
    </location>
</feature>
<feature type="compositionally biased region" description="Basic and acidic residues" evidence="2">
    <location>
        <begin position="102"/>
        <end position="126"/>
    </location>
</feature>
<evidence type="ECO:0000313" key="5">
    <source>
        <dbReference type="Proteomes" id="UP001165090"/>
    </source>
</evidence>
<feature type="region of interest" description="Disordered" evidence="2">
    <location>
        <begin position="1082"/>
        <end position="1277"/>
    </location>
</feature>
<feature type="compositionally biased region" description="Basic and acidic residues" evidence="2">
    <location>
        <begin position="734"/>
        <end position="755"/>
    </location>
</feature>
<feature type="non-terminal residue" evidence="4">
    <location>
        <position position="1277"/>
    </location>
</feature>
<dbReference type="Proteomes" id="UP001165090">
    <property type="component" value="Unassembled WGS sequence"/>
</dbReference>
<feature type="compositionally biased region" description="Acidic residues" evidence="2">
    <location>
        <begin position="1205"/>
        <end position="1221"/>
    </location>
</feature>
<evidence type="ECO:0000259" key="3">
    <source>
        <dbReference type="Pfam" id="PF03914"/>
    </source>
</evidence>
<dbReference type="Pfam" id="PF03914">
    <property type="entry name" value="CBF"/>
    <property type="match status" value="1"/>
</dbReference>
<organism evidence="4 5">
    <name type="scientific">Volvox africanus</name>
    <dbReference type="NCBI Taxonomy" id="51714"/>
    <lineage>
        <taxon>Eukaryota</taxon>
        <taxon>Viridiplantae</taxon>
        <taxon>Chlorophyta</taxon>
        <taxon>core chlorophytes</taxon>
        <taxon>Chlorophyceae</taxon>
        <taxon>CS clade</taxon>
        <taxon>Chlamydomonadales</taxon>
        <taxon>Volvocaceae</taxon>
        <taxon>Volvox</taxon>
    </lineage>
</organism>
<evidence type="ECO:0000256" key="2">
    <source>
        <dbReference type="SAM" id="MobiDB-lite"/>
    </source>
</evidence>
<dbReference type="SUPFAM" id="SSF48371">
    <property type="entry name" value="ARM repeat"/>
    <property type="match status" value="1"/>
</dbReference>
<dbReference type="InterPro" id="IPR016024">
    <property type="entry name" value="ARM-type_fold"/>
</dbReference>
<feature type="compositionally biased region" description="Acidic residues" evidence="2">
    <location>
        <begin position="1034"/>
        <end position="1048"/>
    </location>
</feature>
<gene>
    <name evidence="4" type="ORF">VaNZ11_004885</name>
</gene>
<comment type="caution">
    <text evidence="4">The sequence shown here is derived from an EMBL/GenBank/DDBJ whole genome shotgun (WGS) entry which is preliminary data.</text>
</comment>
<feature type="region of interest" description="Disordered" evidence="2">
    <location>
        <begin position="734"/>
        <end position="805"/>
    </location>
</feature>
<dbReference type="Gene3D" id="1.25.10.10">
    <property type="entry name" value="Leucine-rich Repeat Variant"/>
    <property type="match status" value="1"/>
</dbReference>
<accession>A0ABQ5RXG7</accession>
<proteinExistence type="inferred from homology"/>
<dbReference type="InterPro" id="IPR005612">
    <property type="entry name" value="CCAAT-binding_factor"/>
</dbReference>
<protein>
    <recommendedName>
        <fullName evidence="3">CCAAT-binding factor domain-containing protein</fullName>
    </recommendedName>
</protein>
<evidence type="ECO:0000256" key="1">
    <source>
        <dbReference type="ARBA" id="ARBA00007797"/>
    </source>
</evidence>
<dbReference type="PANTHER" id="PTHR12048">
    <property type="entry name" value="CCAAT-BINDING FACTOR-RELATED"/>
    <property type="match status" value="1"/>
</dbReference>
<dbReference type="InterPro" id="IPR011989">
    <property type="entry name" value="ARM-like"/>
</dbReference>
<feature type="compositionally biased region" description="Acidic residues" evidence="2">
    <location>
        <begin position="1082"/>
        <end position="1101"/>
    </location>
</feature>
<feature type="domain" description="CCAAT-binding factor" evidence="3">
    <location>
        <begin position="603"/>
        <end position="906"/>
    </location>
</feature>